<gene>
    <name evidence="3" type="ORF">HNQ61_005195</name>
</gene>
<protein>
    <submittedName>
        <fullName evidence="3">Uncharacterized protein</fullName>
    </submittedName>
</protein>
<evidence type="ECO:0000313" key="4">
    <source>
        <dbReference type="Proteomes" id="UP000582837"/>
    </source>
</evidence>
<accession>A0A841H5L4</accession>
<evidence type="ECO:0000313" key="3">
    <source>
        <dbReference type="EMBL" id="MBB6073525.1"/>
    </source>
</evidence>
<sequence length="231" mass="24247">MPIINRIPRIAALVLIPLLSARAARAQEALPRVLPWGITGAEASTQLQAGGEMRIATTRAGREVYAISTKTPLQAVAILSRDTLVGLLYFHAENGIATARDLFAQALTTAERVHGPPYCRRPDHAVWALDSTVLEVRLRRPQGDGARGAEIRYTGPGYEAEMARRAAATAAAAAAAPRPRPRSVTGGRRLLGVAADSVAPDTIAAPPPPQVEAAPAPTPLDPVAAARALCT</sequence>
<feature type="region of interest" description="Disordered" evidence="1">
    <location>
        <begin position="198"/>
        <end position="219"/>
    </location>
</feature>
<keyword evidence="2" id="KW-0732">Signal</keyword>
<feature type="signal peptide" evidence="2">
    <location>
        <begin position="1"/>
        <end position="26"/>
    </location>
</feature>
<dbReference type="AlphaFoldDB" id="A0A841H5L4"/>
<reference evidence="3 4" key="1">
    <citation type="submission" date="2020-08" db="EMBL/GenBank/DDBJ databases">
        <title>Genomic Encyclopedia of Type Strains, Phase IV (KMG-IV): sequencing the most valuable type-strain genomes for metagenomic binning, comparative biology and taxonomic classification.</title>
        <authorList>
            <person name="Goeker M."/>
        </authorList>
    </citation>
    <scope>NUCLEOTIDE SEQUENCE [LARGE SCALE GENOMIC DNA]</scope>
    <source>
        <strain evidence="3 4">DSM 29007</strain>
    </source>
</reference>
<dbReference type="Proteomes" id="UP000582837">
    <property type="component" value="Unassembled WGS sequence"/>
</dbReference>
<comment type="caution">
    <text evidence="3">The sequence shown here is derived from an EMBL/GenBank/DDBJ whole genome shotgun (WGS) entry which is preliminary data.</text>
</comment>
<keyword evidence="4" id="KW-1185">Reference proteome</keyword>
<dbReference type="EMBL" id="JACHIA010000025">
    <property type="protein sequence ID" value="MBB6073525.1"/>
    <property type="molecule type" value="Genomic_DNA"/>
</dbReference>
<feature type="chain" id="PRO_5032532757" evidence="2">
    <location>
        <begin position="27"/>
        <end position="231"/>
    </location>
</feature>
<dbReference type="RefSeq" id="WP_170038456.1">
    <property type="nucleotide sequence ID" value="NZ_JABDTL010000002.1"/>
</dbReference>
<proteinExistence type="predicted"/>
<organism evidence="3 4">
    <name type="scientific">Longimicrobium terrae</name>
    <dbReference type="NCBI Taxonomy" id="1639882"/>
    <lineage>
        <taxon>Bacteria</taxon>
        <taxon>Pseudomonadati</taxon>
        <taxon>Gemmatimonadota</taxon>
        <taxon>Longimicrobiia</taxon>
        <taxon>Longimicrobiales</taxon>
        <taxon>Longimicrobiaceae</taxon>
        <taxon>Longimicrobium</taxon>
    </lineage>
</organism>
<evidence type="ECO:0000256" key="2">
    <source>
        <dbReference type="SAM" id="SignalP"/>
    </source>
</evidence>
<name>A0A841H5L4_9BACT</name>
<feature type="compositionally biased region" description="Pro residues" evidence="1">
    <location>
        <begin position="205"/>
        <end position="219"/>
    </location>
</feature>
<evidence type="ECO:0000256" key="1">
    <source>
        <dbReference type="SAM" id="MobiDB-lite"/>
    </source>
</evidence>